<evidence type="ECO:0000313" key="2">
    <source>
        <dbReference type="EMBL" id="MBC8528623.1"/>
    </source>
</evidence>
<dbReference type="Gene3D" id="1.10.10.10">
    <property type="entry name" value="Winged helix-like DNA-binding domain superfamily/Winged helix DNA-binding domain"/>
    <property type="match status" value="1"/>
</dbReference>
<dbReference type="SMART" id="SM00347">
    <property type="entry name" value="HTH_MARR"/>
    <property type="match status" value="1"/>
</dbReference>
<dbReference type="InterPro" id="IPR039422">
    <property type="entry name" value="MarR/SlyA-like"/>
</dbReference>
<name>A0A926CYT7_9FIRM</name>
<dbReference type="PANTHER" id="PTHR33164">
    <property type="entry name" value="TRANSCRIPTIONAL REGULATOR, MARR FAMILY"/>
    <property type="match status" value="1"/>
</dbReference>
<dbReference type="EMBL" id="JACRSO010000001">
    <property type="protein sequence ID" value="MBC8528623.1"/>
    <property type="molecule type" value="Genomic_DNA"/>
</dbReference>
<feature type="domain" description="HTH marR-type" evidence="1">
    <location>
        <begin position="1"/>
        <end position="138"/>
    </location>
</feature>
<keyword evidence="3" id="KW-1185">Reference proteome</keyword>
<gene>
    <name evidence="2" type="ORF">H8699_04120</name>
</gene>
<reference evidence="2" key="1">
    <citation type="submission" date="2020-08" db="EMBL/GenBank/DDBJ databases">
        <title>Genome public.</title>
        <authorList>
            <person name="Liu C."/>
            <person name="Sun Q."/>
        </authorList>
    </citation>
    <scope>NUCLEOTIDE SEQUENCE</scope>
    <source>
        <strain evidence="2">NSJ-44</strain>
    </source>
</reference>
<organism evidence="2 3">
    <name type="scientific">Luoshenia tenuis</name>
    <dbReference type="NCBI Taxonomy" id="2763654"/>
    <lineage>
        <taxon>Bacteria</taxon>
        <taxon>Bacillati</taxon>
        <taxon>Bacillota</taxon>
        <taxon>Clostridia</taxon>
        <taxon>Christensenellales</taxon>
        <taxon>Christensenellaceae</taxon>
        <taxon>Luoshenia</taxon>
    </lineage>
</organism>
<dbReference type="GO" id="GO:0003700">
    <property type="term" value="F:DNA-binding transcription factor activity"/>
    <property type="evidence" value="ECO:0007669"/>
    <property type="project" value="InterPro"/>
</dbReference>
<protein>
    <submittedName>
        <fullName evidence="2">MarR family transcriptional regulator</fullName>
    </submittedName>
</protein>
<dbReference type="SUPFAM" id="SSF46785">
    <property type="entry name" value="Winged helix' DNA-binding domain"/>
    <property type="match status" value="1"/>
</dbReference>
<dbReference type="Pfam" id="PF12802">
    <property type="entry name" value="MarR_2"/>
    <property type="match status" value="1"/>
</dbReference>
<dbReference type="RefSeq" id="WP_249284604.1">
    <property type="nucleotide sequence ID" value="NZ_JACRSO010000001.1"/>
</dbReference>
<sequence length="144" mass="16282">MNLRDSLNRYYYDTTVADLRQLGRTGGGTLSYNSIMYLDVISYQHQQGGCTLTTLADTLHISRAAATIKVGDLVKLGLVEKNRSQADRRVVYLNVTDMVVSALRAYDGPFERAVQLVEARFKKEEIDTFCEILDTFSQEYIKNA</sequence>
<dbReference type="PANTHER" id="PTHR33164:SF43">
    <property type="entry name" value="HTH-TYPE TRANSCRIPTIONAL REPRESSOR YETL"/>
    <property type="match status" value="1"/>
</dbReference>
<dbReference type="GO" id="GO:0006950">
    <property type="term" value="P:response to stress"/>
    <property type="evidence" value="ECO:0007669"/>
    <property type="project" value="TreeGrafter"/>
</dbReference>
<dbReference type="InterPro" id="IPR036390">
    <property type="entry name" value="WH_DNA-bd_sf"/>
</dbReference>
<dbReference type="Proteomes" id="UP000654279">
    <property type="component" value="Unassembled WGS sequence"/>
</dbReference>
<dbReference type="PROSITE" id="PS50995">
    <property type="entry name" value="HTH_MARR_2"/>
    <property type="match status" value="1"/>
</dbReference>
<dbReference type="InterPro" id="IPR036388">
    <property type="entry name" value="WH-like_DNA-bd_sf"/>
</dbReference>
<accession>A0A926CYT7</accession>
<evidence type="ECO:0000313" key="3">
    <source>
        <dbReference type="Proteomes" id="UP000654279"/>
    </source>
</evidence>
<dbReference type="AlphaFoldDB" id="A0A926CYT7"/>
<dbReference type="InterPro" id="IPR000835">
    <property type="entry name" value="HTH_MarR-typ"/>
</dbReference>
<evidence type="ECO:0000259" key="1">
    <source>
        <dbReference type="PROSITE" id="PS50995"/>
    </source>
</evidence>
<comment type="caution">
    <text evidence="2">The sequence shown here is derived from an EMBL/GenBank/DDBJ whole genome shotgun (WGS) entry which is preliminary data.</text>
</comment>
<proteinExistence type="predicted"/>